<organism evidence="1 2">
    <name type="scientific">Melastoma candidum</name>
    <dbReference type="NCBI Taxonomy" id="119954"/>
    <lineage>
        <taxon>Eukaryota</taxon>
        <taxon>Viridiplantae</taxon>
        <taxon>Streptophyta</taxon>
        <taxon>Embryophyta</taxon>
        <taxon>Tracheophyta</taxon>
        <taxon>Spermatophyta</taxon>
        <taxon>Magnoliopsida</taxon>
        <taxon>eudicotyledons</taxon>
        <taxon>Gunneridae</taxon>
        <taxon>Pentapetalae</taxon>
        <taxon>rosids</taxon>
        <taxon>malvids</taxon>
        <taxon>Myrtales</taxon>
        <taxon>Melastomataceae</taxon>
        <taxon>Melastomatoideae</taxon>
        <taxon>Melastomateae</taxon>
        <taxon>Melastoma</taxon>
    </lineage>
</organism>
<accession>A0ACB9L2A0</accession>
<sequence>MRRKQDGKQAMGSPDTSPKISSSSESNYSDIEVTNANTICTLYASGSYVAYKKEGLLHGVVDKVGVRYKLEWRHTYASVWVRRKPEWVCFQKPGYHDKGKEMAASTSRVLVLKPLPFKRKVRDWFVRKARKERRVEREGRLARVRRCVVVTEKGTQTEIEFSAEKDSFGEYMCLDTNLGEEDVLMDGRESRENAQVPAGEPDFDPIRLEHGSGCGTNDPTATEEPVMLKAPEKGLLPKRTECGMQTDECFEQVIANEGSINLEHLLTRIVNGFCEDLGEEVKLIQCQAMKFIIENVGILTTEFKGLLDELTNRVRDRAHKKFISLYRIGTSEPSTQVYDEHYGSSSAAQPSQEVPDVAPLSFPEAINLLTAVVADPVKTPSALDLKETKKIMAQLSAVEDEPSPRPSHADASTDDDSDPWEDDRNVGFAPPSPGEDASWSDG</sequence>
<reference evidence="2" key="1">
    <citation type="journal article" date="2023" name="Front. Plant Sci.">
        <title>Chromosomal-level genome assembly of Melastoma candidum provides insights into trichome evolution.</title>
        <authorList>
            <person name="Zhong Y."/>
            <person name="Wu W."/>
            <person name="Sun C."/>
            <person name="Zou P."/>
            <person name="Liu Y."/>
            <person name="Dai S."/>
            <person name="Zhou R."/>
        </authorList>
    </citation>
    <scope>NUCLEOTIDE SEQUENCE [LARGE SCALE GENOMIC DNA]</scope>
</reference>
<evidence type="ECO:0000313" key="2">
    <source>
        <dbReference type="Proteomes" id="UP001057402"/>
    </source>
</evidence>
<dbReference type="EMBL" id="CM042891">
    <property type="protein sequence ID" value="KAI4303449.1"/>
    <property type="molecule type" value="Genomic_DNA"/>
</dbReference>
<keyword evidence="2" id="KW-1185">Reference proteome</keyword>
<gene>
    <name evidence="1" type="ORF">MLD38_039077</name>
</gene>
<comment type="caution">
    <text evidence="1">The sequence shown here is derived from an EMBL/GenBank/DDBJ whole genome shotgun (WGS) entry which is preliminary data.</text>
</comment>
<proteinExistence type="predicted"/>
<name>A0ACB9L2A0_9MYRT</name>
<protein>
    <submittedName>
        <fullName evidence="1">Uncharacterized protein</fullName>
    </submittedName>
</protein>
<evidence type="ECO:0000313" key="1">
    <source>
        <dbReference type="EMBL" id="KAI4303449.1"/>
    </source>
</evidence>
<dbReference type="Proteomes" id="UP001057402">
    <property type="component" value="Chromosome 12"/>
</dbReference>